<evidence type="ECO:0000256" key="7">
    <source>
        <dbReference type="ARBA" id="ARBA00023306"/>
    </source>
</evidence>
<evidence type="ECO:0000256" key="1">
    <source>
        <dbReference type="ARBA" id="ARBA00004370"/>
    </source>
</evidence>
<proteinExistence type="predicted"/>
<evidence type="ECO:0000256" key="2">
    <source>
        <dbReference type="ARBA" id="ARBA00022475"/>
    </source>
</evidence>
<dbReference type="Gene3D" id="3.10.20.310">
    <property type="entry name" value="membrane protein fhac"/>
    <property type="match status" value="1"/>
</dbReference>
<dbReference type="Pfam" id="PF03799">
    <property type="entry name" value="FtsQ_DivIB_C"/>
    <property type="match status" value="1"/>
</dbReference>
<keyword evidence="2" id="KW-1003">Cell membrane</keyword>
<comment type="subcellular location">
    <subcellularLocation>
        <location evidence="1">Membrane</location>
    </subcellularLocation>
</comment>
<name>A0ABX7Y8A3_9ACTN</name>
<keyword evidence="4" id="KW-0812">Transmembrane</keyword>
<dbReference type="InterPro" id="IPR005548">
    <property type="entry name" value="Cell_div_FtsQ/DivIB_C"/>
</dbReference>
<sequence>MTTAPGEFKKVLRAKRHRKRRTRWIVLGCALLCLVLAGVGIWLVSFSSVFAATEVKVSGVSLLSEQQVIDTAAVELGKPLANQDTDAIRERVAGLAPVAEVSVERRFPHTIEITITERTLAYVWLDGGVPRWVDADGVVFHEGEKPAQGAVTAQVATSDQRLLKDVATVVSAVVPLLGERITLLQASAVDQIQVQLSDGDTVVWGSAEQSQLKAQVLSVLLSQEASVYDVSAPHAPTTR</sequence>
<reference evidence="9 10" key="1">
    <citation type="submission" date="2021-03" db="EMBL/GenBank/DDBJ databases">
        <title>Human Oral Microbial Genomes.</title>
        <authorList>
            <person name="Johnston C.D."/>
            <person name="Chen T."/>
            <person name="Dewhirst F.E."/>
        </authorList>
    </citation>
    <scope>NUCLEOTIDE SEQUENCE [LARGE SCALE GENOMIC DNA]</scope>
    <source>
        <strain evidence="9 10">DSMZ 100122</strain>
    </source>
</reference>
<dbReference type="PANTHER" id="PTHR37820">
    <property type="entry name" value="CELL DIVISION PROTEIN DIVIB"/>
    <property type="match status" value="1"/>
</dbReference>
<dbReference type="RefSeq" id="WP_212326624.1">
    <property type="nucleotide sequence ID" value="NZ_AP024463.1"/>
</dbReference>
<dbReference type="PANTHER" id="PTHR37820:SF1">
    <property type="entry name" value="CELL DIVISION PROTEIN FTSQ"/>
    <property type="match status" value="1"/>
</dbReference>
<dbReference type="Pfam" id="PF08478">
    <property type="entry name" value="POTRA_1"/>
    <property type="match status" value="1"/>
</dbReference>
<dbReference type="PROSITE" id="PS51779">
    <property type="entry name" value="POTRA"/>
    <property type="match status" value="1"/>
</dbReference>
<evidence type="ECO:0000313" key="9">
    <source>
        <dbReference type="EMBL" id="QUC09287.1"/>
    </source>
</evidence>
<organism evidence="9 10">
    <name type="scientific">Arachnia rubra</name>
    <dbReference type="NCBI Taxonomy" id="1547448"/>
    <lineage>
        <taxon>Bacteria</taxon>
        <taxon>Bacillati</taxon>
        <taxon>Actinomycetota</taxon>
        <taxon>Actinomycetes</taxon>
        <taxon>Propionibacteriales</taxon>
        <taxon>Propionibacteriaceae</taxon>
        <taxon>Arachnia</taxon>
    </lineage>
</organism>
<evidence type="ECO:0000256" key="3">
    <source>
        <dbReference type="ARBA" id="ARBA00022618"/>
    </source>
</evidence>
<dbReference type="InterPro" id="IPR034746">
    <property type="entry name" value="POTRA"/>
</dbReference>
<evidence type="ECO:0000256" key="5">
    <source>
        <dbReference type="ARBA" id="ARBA00022989"/>
    </source>
</evidence>
<evidence type="ECO:0000259" key="8">
    <source>
        <dbReference type="PROSITE" id="PS51779"/>
    </source>
</evidence>
<gene>
    <name evidence="9" type="ORF">J5A65_06105</name>
</gene>
<evidence type="ECO:0000256" key="4">
    <source>
        <dbReference type="ARBA" id="ARBA00022692"/>
    </source>
</evidence>
<dbReference type="EMBL" id="CP072384">
    <property type="protein sequence ID" value="QUC09287.1"/>
    <property type="molecule type" value="Genomic_DNA"/>
</dbReference>
<dbReference type="Proteomes" id="UP000678513">
    <property type="component" value="Chromosome"/>
</dbReference>
<feature type="domain" description="POTRA" evidence="8">
    <location>
        <begin position="50"/>
        <end position="118"/>
    </location>
</feature>
<keyword evidence="3" id="KW-0132">Cell division</keyword>
<accession>A0ABX7Y8A3</accession>
<dbReference type="InterPro" id="IPR013685">
    <property type="entry name" value="POTRA_FtsQ_type"/>
</dbReference>
<keyword evidence="5" id="KW-1133">Transmembrane helix</keyword>
<evidence type="ECO:0000256" key="6">
    <source>
        <dbReference type="ARBA" id="ARBA00023136"/>
    </source>
</evidence>
<keyword evidence="7" id="KW-0131">Cell cycle</keyword>
<evidence type="ECO:0000313" key="10">
    <source>
        <dbReference type="Proteomes" id="UP000678513"/>
    </source>
</evidence>
<dbReference type="InterPro" id="IPR050487">
    <property type="entry name" value="FtsQ_DivIB"/>
</dbReference>
<protein>
    <submittedName>
        <fullName evidence="9">FtsQ-type POTRA domain-containing protein</fullName>
    </submittedName>
</protein>
<keyword evidence="10" id="KW-1185">Reference proteome</keyword>
<keyword evidence="6" id="KW-0472">Membrane</keyword>